<dbReference type="Gene3D" id="3.40.47.10">
    <property type="match status" value="2"/>
</dbReference>
<feature type="domain" description="Beta-ketoacyl-[acyl-carrier-protein] synthase III N-terminal" evidence="4">
    <location>
        <begin position="107"/>
        <end position="173"/>
    </location>
</feature>
<keyword evidence="1" id="KW-0808">Transferase</keyword>
<reference evidence="5 6" key="1">
    <citation type="journal article" date="2014" name="Int. J. Syst. Evol. Microbiol.">
        <title>Nocardia vulneris sp. nov., isolated from wounds of human patients in North America.</title>
        <authorList>
            <person name="Lasker B.A."/>
            <person name="Bell M."/>
            <person name="Klenk H.P."/>
            <person name="Sproer C."/>
            <person name="Schumann C."/>
            <person name="Schumann P."/>
            <person name="Brown J.M."/>
        </authorList>
    </citation>
    <scope>NUCLEOTIDE SEQUENCE [LARGE SCALE GENOMIC DNA]</scope>
    <source>
        <strain evidence="5 6">W9851</strain>
    </source>
</reference>
<comment type="caution">
    <text evidence="5">The sequence shown here is derived from an EMBL/GenBank/DDBJ whole genome shotgun (WGS) entry which is preliminary data.</text>
</comment>
<feature type="domain" description="Beta-ketoacyl-[acyl-carrier-protein] synthase III C-terminal" evidence="3">
    <location>
        <begin position="246"/>
        <end position="337"/>
    </location>
</feature>
<evidence type="ECO:0000259" key="4">
    <source>
        <dbReference type="Pfam" id="PF08545"/>
    </source>
</evidence>
<dbReference type="PANTHER" id="PTHR34069">
    <property type="entry name" value="3-OXOACYL-[ACYL-CARRIER-PROTEIN] SYNTHASE 3"/>
    <property type="match status" value="1"/>
</dbReference>
<evidence type="ECO:0000256" key="1">
    <source>
        <dbReference type="ARBA" id="ARBA00022679"/>
    </source>
</evidence>
<gene>
    <name evidence="5" type="ORF">FG87_01650</name>
</gene>
<sequence>MKTSSIFIAGIGTAPVPRLETADAVARGWYDADERARSELVSITTAGATPAPDLAVTAAQVAIATSGQQPADFGVVFHTNVHPQGPEGWSAQHYINRRTINQPVPSMEIRNGCIGFLSTLQLAAMYLTTASDRPAALLTCADNFGTPTVDRWNASKLFVLADGGGAVVLSRTGGFARVLALGSVSAPELEERHRSGETMFPPSLTVGGALNFEERTSHFQRRMNEGVLRPESDFGSVVIEVVERTLKEADTSMDEIARVVHDGFTFWALQDLFLDPIGVPVERGIWDYTRTVGHAGPADQIRGLEYLLRTGQVGPGDRVLLFTGGPGMEAAAAVVEIDARP</sequence>
<protein>
    <submittedName>
        <fullName evidence="5">3-oxoacyl-ACP synthase</fullName>
    </submittedName>
</protein>
<keyword evidence="6" id="KW-1185">Reference proteome</keyword>
<evidence type="ECO:0000256" key="2">
    <source>
        <dbReference type="ARBA" id="ARBA00023315"/>
    </source>
</evidence>
<dbReference type="PANTHER" id="PTHR34069:SF2">
    <property type="entry name" value="BETA-KETOACYL-[ACYL-CARRIER-PROTEIN] SYNTHASE III"/>
    <property type="match status" value="1"/>
</dbReference>
<proteinExistence type="predicted"/>
<evidence type="ECO:0000313" key="6">
    <source>
        <dbReference type="Proteomes" id="UP000031364"/>
    </source>
</evidence>
<accession>A0ABR4ZNL1</accession>
<dbReference type="EMBL" id="JNFP01000001">
    <property type="protein sequence ID" value="KIA66833.1"/>
    <property type="molecule type" value="Genomic_DNA"/>
</dbReference>
<evidence type="ECO:0000313" key="5">
    <source>
        <dbReference type="EMBL" id="KIA66833.1"/>
    </source>
</evidence>
<dbReference type="RefSeq" id="WP_043663779.1">
    <property type="nucleotide sequence ID" value="NZ_BDCI01000004.1"/>
</dbReference>
<keyword evidence="2" id="KW-0012">Acyltransferase</keyword>
<organism evidence="5 6">
    <name type="scientific">Nocardia vulneris</name>
    <dbReference type="NCBI Taxonomy" id="1141657"/>
    <lineage>
        <taxon>Bacteria</taxon>
        <taxon>Bacillati</taxon>
        <taxon>Actinomycetota</taxon>
        <taxon>Actinomycetes</taxon>
        <taxon>Mycobacteriales</taxon>
        <taxon>Nocardiaceae</taxon>
        <taxon>Nocardia</taxon>
    </lineage>
</organism>
<dbReference type="InterPro" id="IPR013747">
    <property type="entry name" value="ACP_syn_III_C"/>
</dbReference>
<dbReference type="CDD" id="cd00827">
    <property type="entry name" value="init_cond_enzymes"/>
    <property type="match status" value="1"/>
</dbReference>
<dbReference type="Pfam" id="PF08545">
    <property type="entry name" value="ACP_syn_III"/>
    <property type="match status" value="1"/>
</dbReference>
<evidence type="ECO:0000259" key="3">
    <source>
        <dbReference type="Pfam" id="PF08541"/>
    </source>
</evidence>
<dbReference type="InterPro" id="IPR016039">
    <property type="entry name" value="Thiolase-like"/>
</dbReference>
<dbReference type="InterPro" id="IPR013751">
    <property type="entry name" value="ACP_syn_III_N"/>
</dbReference>
<dbReference type="Proteomes" id="UP000031364">
    <property type="component" value="Unassembled WGS sequence"/>
</dbReference>
<dbReference type="Pfam" id="PF08541">
    <property type="entry name" value="ACP_syn_III_C"/>
    <property type="match status" value="1"/>
</dbReference>
<name>A0ABR4ZNL1_9NOCA</name>
<dbReference type="SUPFAM" id="SSF53901">
    <property type="entry name" value="Thiolase-like"/>
    <property type="match status" value="1"/>
</dbReference>